<dbReference type="InterPro" id="IPR013985">
    <property type="entry name" value="Ald_Fedxn_OxRdtase_dom3"/>
</dbReference>
<dbReference type="InterPro" id="IPR013983">
    <property type="entry name" value="Ald_Fedxn_OxRdtase_N"/>
</dbReference>
<dbReference type="Pfam" id="PF02730">
    <property type="entry name" value="AFOR_N"/>
    <property type="match status" value="1"/>
</dbReference>
<dbReference type="PANTHER" id="PTHR30038:SF0">
    <property type="entry name" value="TUNGSTEN-CONTAINING ALDEHYDE FERREDOXIN OXIDOREDUCTASE"/>
    <property type="match status" value="1"/>
</dbReference>
<evidence type="ECO:0000256" key="3">
    <source>
        <dbReference type="ARBA" id="ARBA00022485"/>
    </source>
</evidence>
<accession>A0A953I8K7</accession>
<dbReference type="PANTHER" id="PTHR30038">
    <property type="entry name" value="ALDEHYDE FERREDOXIN OXIDOREDUCTASE"/>
    <property type="match status" value="1"/>
</dbReference>
<dbReference type="Pfam" id="PF01314">
    <property type="entry name" value="AFOR_C"/>
    <property type="match status" value="1"/>
</dbReference>
<evidence type="ECO:0000259" key="9">
    <source>
        <dbReference type="SMART" id="SM00790"/>
    </source>
</evidence>
<dbReference type="GO" id="GO:0046872">
    <property type="term" value="F:metal ion binding"/>
    <property type="evidence" value="ECO:0007669"/>
    <property type="project" value="UniProtKB-KW"/>
</dbReference>
<evidence type="ECO:0000313" key="11">
    <source>
        <dbReference type="Proteomes" id="UP000732377"/>
    </source>
</evidence>
<dbReference type="AlphaFoldDB" id="A0A953I8K7"/>
<dbReference type="SUPFAM" id="SSF56228">
    <property type="entry name" value="Aldehyde ferredoxin oxidoreductase, N-terminal domain"/>
    <property type="match status" value="1"/>
</dbReference>
<organism evidence="10 11">
    <name type="scientific">Symbiobacterium thermophilum</name>
    <dbReference type="NCBI Taxonomy" id="2734"/>
    <lineage>
        <taxon>Bacteria</taxon>
        <taxon>Bacillati</taxon>
        <taxon>Bacillota</taxon>
        <taxon>Clostridia</taxon>
        <taxon>Eubacteriales</taxon>
        <taxon>Symbiobacteriaceae</taxon>
        <taxon>Symbiobacterium</taxon>
    </lineage>
</organism>
<evidence type="ECO:0000256" key="2">
    <source>
        <dbReference type="ARBA" id="ARBA00011032"/>
    </source>
</evidence>
<dbReference type="RefSeq" id="WP_011197003.1">
    <property type="nucleotide sequence ID" value="NZ_PIUK01000051.1"/>
</dbReference>
<sequence>MTLGGYANRIARINLTSLTVEYDQVPKELLRKYIGARGLGVKFVFDNGPKVDPLSPDNLMAVMIGPCTGSAVPMSGRLAIVTKSPLTGTITDSHMGGFTAARLRWAGFDGLLIKGRAWRPVYLVVENGTVRIEDASHLWGLGVRATVRALQEKYGRENTSVMAIGPAGERLVRFAGWLNEHDRASGRGGTGAVGGSKNLKAIVIIGDRSGQPQPLPERKEAFQEAVRMGQKAIMAAALTAPNKGGLSLYGTNVLMNILNEAGSLPTRNAKESHFEHGEAISGEAFREFNLASEPVCHACPVHCKKEVEVKEGRWKAKTESMEYETAWALGALCGLGDREPLVYMLDQCNDYGLDTIEMGVTLAMAMEASEKGLTPEVINWGDAEKMSELIRKTAYREGFGDILANGAYGAACLLGDPDIALSVKGQAIPAYDPRGVQGIGLGYATSNRGACHLRGYTIASEIAGIPFPTDRTVTEGKAELLKTFQDLFGFLDSMDVCKFASFAQGAEEFSAQVRALTGFDDITPEEAMRIGERVYNLERHYNNLNGFTGKDDTLPKRFFTEPATHNSAGMLSQLPVMLEEYYRLRGWKDGVVPEEKLKELEII</sequence>
<gene>
    <name evidence="10" type="ORF">CWE10_07200</name>
</gene>
<comment type="cofactor">
    <cofactor evidence="1">
        <name>[4Fe-4S] cluster</name>
        <dbReference type="ChEBI" id="CHEBI:49883"/>
    </cofactor>
</comment>
<dbReference type="Proteomes" id="UP000732377">
    <property type="component" value="Unassembled WGS sequence"/>
</dbReference>
<keyword evidence="6" id="KW-0408">Iron</keyword>
<dbReference type="InterPro" id="IPR051919">
    <property type="entry name" value="W-dependent_AOR"/>
</dbReference>
<dbReference type="SUPFAM" id="SSF48310">
    <property type="entry name" value="Aldehyde ferredoxin oxidoreductase, C-terminal domains"/>
    <property type="match status" value="1"/>
</dbReference>
<protein>
    <submittedName>
        <fullName evidence="10">Aldehyde ferredoxin oxidoreductase</fullName>
    </submittedName>
</protein>
<dbReference type="Gene3D" id="1.10.569.10">
    <property type="entry name" value="Aldehyde Ferredoxin Oxidoreductase Protein, subunit A, domain 2"/>
    <property type="match status" value="1"/>
</dbReference>
<comment type="cofactor">
    <cofactor evidence="8">
        <name>tungstopterin</name>
        <dbReference type="ChEBI" id="CHEBI:30402"/>
    </cofactor>
</comment>
<dbReference type="SMART" id="SM00790">
    <property type="entry name" value="AFOR_N"/>
    <property type="match status" value="1"/>
</dbReference>
<dbReference type="OMA" id="AYPISHE"/>
<evidence type="ECO:0000256" key="1">
    <source>
        <dbReference type="ARBA" id="ARBA00001966"/>
    </source>
</evidence>
<comment type="caution">
    <text evidence="10">The sequence shown here is derived from an EMBL/GenBank/DDBJ whole genome shotgun (WGS) entry which is preliminary data.</text>
</comment>
<dbReference type="InterPro" id="IPR013984">
    <property type="entry name" value="Ald_Fedxn_OxRdtase_dom2"/>
</dbReference>
<dbReference type="GO" id="GO:0009055">
    <property type="term" value="F:electron transfer activity"/>
    <property type="evidence" value="ECO:0007669"/>
    <property type="project" value="InterPro"/>
</dbReference>
<evidence type="ECO:0000256" key="5">
    <source>
        <dbReference type="ARBA" id="ARBA00023002"/>
    </source>
</evidence>
<dbReference type="GO" id="GO:0016625">
    <property type="term" value="F:oxidoreductase activity, acting on the aldehyde or oxo group of donors, iron-sulfur protein as acceptor"/>
    <property type="evidence" value="ECO:0007669"/>
    <property type="project" value="InterPro"/>
</dbReference>
<keyword evidence="5" id="KW-0560">Oxidoreductase</keyword>
<dbReference type="Gene3D" id="3.60.9.10">
    <property type="entry name" value="Aldehyde ferredoxin oxidoreductase, N-terminal domain"/>
    <property type="match status" value="1"/>
</dbReference>
<evidence type="ECO:0000256" key="7">
    <source>
        <dbReference type="ARBA" id="ARBA00023014"/>
    </source>
</evidence>
<reference evidence="10" key="1">
    <citation type="submission" date="2017-11" db="EMBL/GenBank/DDBJ databases">
        <title>Three new genomes from thermophilic consortium.</title>
        <authorList>
            <person name="Quaggio R."/>
            <person name="Amgarten D."/>
            <person name="Setubal J.C."/>
        </authorList>
    </citation>
    <scope>NUCLEOTIDE SEQUENCE</scope>
    <source>
        <strain evidence="10">ZCTH01-B2</strain>
    </source>
</reference>
<evidence type="ECO:0000256" key="8">
    <source>
        <dbReference type="ARBA" id="ARBA00049934"/>
    </source>
</evidence>
<dbReference type="InterPro" id="IPR036503">
    <property type="entry name" value="Ald_Fedxn_OxRdtase_N_sf"/>
</dbReference>
<feature type="domain" description="Aldehyde ferredoxin oxidoreductase N-terminal" evidence="9">
    <location>
        <begin position="6"/>
        <end position="208"/>
    </location>
</feature>
<dbReference type="InterPro" id="IPR036021">
    <property type="entry name" value="Tungsten_al_ferr_oxy-like_C"/>
</dbReference>
<dbReference type="Gene3D" id="1.10.599.10">
    <property type="entry name" value="Aldehyde Ferredoxin Oxidoreductase Protein, subunit A, domain 3"/>
    <property type="match status" value="1"/>
</dbReference>
<comment type="similarity">
    <text evidence="2">Belongs to the AOR/FOR family.</text>
</comment>
<dbReference type="EMBL" id="PIUK01000051">
    <property type="protein sequence ID" value="MBY6275999.1"/>
    <property type="molecule type" value="Genomic_DNA"/>
</dbReference>
<keyword evidence="7" id="KW-0411">Iron-sulfur</keyword>
<evidence type="ECO:0000313" key="10">
    <source>
        <dbReference type="EMBL" id="MBY6275999.1"/>
    </source>
</evidence>
<proteinExistence type="inferred from homology"/>
<dbReference type="InterPro" id="IPR001203">
    <property type="entry name" value="OxRdtase_Ald_Fedxn_C"/>
</dbReference>
<keyword evidence="4" id="KW-0479">Metal-binding</keyword>
<dbReference type="GO" id="GO:0051539">
    <property type="term" value="F:4 iron, 4 sulfur cluster binding"/>
    <property type="evidence" value="ECO:0007669"/>
    <property type="project" value="UniProtKB-KW"/>
</dbReference>
<name>A0A953I8K7_SYMTR</name>
<evidence type="ECO:0000256" key="4">
    <source>
        <dbReference type="ARBA" id="ARBA00022723"/>
    </source>
</evidence>
<evidence type="ECO:0000256" key="6">
    <source>
        <dbReference type="ARBA" id="ARBA00023004"/>
    </source>
</evidence>
<keyword evidence="3" id="KW-0004">4Fe-4S</keyword>